<keyword evidence="8 9" id="KW-0472">Membrane</keyword>
<name>K9UL29_CHAP6</name>
<evidence type="ECO:0000256" key="2">
    <source>
        <dbReference type="ARBA" id="ARBA00004953"/>
    </source>
</evidence>
<dbReference type="HAMAP" id="MF_00024">
    <property type="entry name" value="CobD_CbiB"/>
    <property type="match status" value="1"/>
</dbReference>
<evidence type="ECO:0000313" key="11">
    <source>
        <dbReference type="Proteomes" id="UP000010366"/>
    </source>
</evidence>
<comment type="subcellular location">
    <subcellularLocation>
        <location evidence="1 9">Cell membrane</location>
        <topology evidence="1 9">Multi-pass membrane protein</topology>
    </subcellularLocation>
</comment>
<dbReference type="PANTHER" id="PTHR34308">
    <property type="entry name" value="COBALAMIN BIOSYNTHESIS PROTEIN CBIB"/>
    <property type="match status" value="1"/>
</dbReference>
<evidence type="ECO:0000256" key="9">
    <source>
        <dbReference type="HAMAP-Rule" id="MF_00024"/>
    </source>
</evidence>
<comment type="function">
    <text evidence="9">Converts cobyric acid to cobinamide by the addition of aminopropanol on the F carboxylic group.</text>
</comment>
<keyword evidence="6 9" id="KW-0812">Transmembrane</keyword>
<dbReference type="EMBL" id="CP003600">
    <property type="protein sequence ID" value="AFY95782.1"/>
    <property type="molecule type" value="Genomic_DNA"/>
</dbReference>
<dbReference type="GO" id="GO:0009236">
    <property type="term" value="P:cobalamin biosynthetic process"/>
    <property type="evidence" value="ECO:0007669"/>
    <property type="project" value="UniProtKB-UniRule"/>
</dbReference>
<dbReference type="PANTHER" id="PTHR34308:SF1">
    <property type="entry name" value="COBALAMIN BIOSYNTHESIS PROTEIN CBIB"/>
    <property type="match status" value="1"/>
</dbReference>
<dbReference type="eggNOG" id="COG1270">
    <property type="taxonomic scope" value="Bacteria"/>
</dbReference>
<dbReference type="KEGG" id="cmp:Cha6605_4869"/>
<evidence type="ECO:0000256" key="8">
    <source>
        <dbReference type="ARBA" id="ARBA00023136"/>
    </source>
</evidence>
<evidence type="ECO:0000313" key="10">
    <source>
        <dbReference type="EMBL" id="AFY95782.1"/>
    </source>
</evidence>
<evidence type="ECO:0000256" key="4">
    <source>
        <dbReference type="ARBA" id="ARBA00022475"/>
    </source>
</evidence>
<dbReference type="STRING" id="1173020.Cha6605_4869"/>
<dbReference type="HOGENOM" id="CLU_054212_0_0_3"/>
<dbReference type="UniPathway" id="UPA00148"/>
<dbReference type="Pfam" id="PF03186">
    <property type="entry name" value="CobD_Cbib"/>
    <property type="match status" value="1"/>
</dbReference>
<proteinExistence type="inferred from homology"/>
<dbReference type="GO" id="GO:0015420">
    <property type="term" value="F:ABC-type vitamin B12 transporter activity"/>
    <property type="evidence" value="ECO:0007669"/>
    <property type="project" value="UniProtKB-UniRule"/>
</dbReference>
<keyword evidence="4 9" id="KW-1003">Cell membrane</keyword>
<evidence type="ECO:0000256" key="7">
    <source>
        <dbReference type="ARBA" id="ARBA00022989"/>
    </source>
</evidence>
<evidence type="ECO:0000256" key="6">
    <source>
        <dbReference type="ARBA" id="ARBA00022692"/>
    </source>
</evidence>
<dbReference type="Proteomes" id="UP000010366">
    <property type="component" value="Chromosome"/>
</dbReference>
<organism evidence="10 11">
    <name type="scientific">Chamaesiphon minutus (strain ATCC 27169 / PCC 6605)</name>
    <dbReference type="NCBI Taxonomy" id="1173020"/>
    <lineage>
        <taxon>Bacteria</taxon>
        <taxon>Bacillati</taxon>
        <taxon>Cyanobacteriota</taxon>
        <taxon>Cyanophyceae</taxon>
        <taxon>Gomontiellales</taxon>
        <taxon>Chamaesiphonaceae</taxon>
        <taxon>Chamaesiphon</taxon>
    </lineage>
</organism>
<comment type="caution">
    <text evidence="9">Lacks conserved residue(s) required for the propagation of feature annotation.</text>
</comment>
<dbReference type="NCBIfam" id="TIGR00380">
    <property type="entry name" value="cobal_cbiB"/>
    <property type="match status" value="1"/>
</dbReference>
<evidence type="ECO:0000256" key="3">
    <source>
        <dbReference type="ARBA" id="ARBA00006263"/>
    </source>
</evidence>
<dbReference type="InterPro" id="IPR004485">
    <property type="entry name" value="Cobalamin_biosynth_CobD/CbiB"/>
</dbReference>
<gene>
    <name evidence="9" type="primary">cobD</name>
    <name evidence="10" type="ORF">Cha6605_4869</name>
</gene>
<feature type="transmembrane region" description="Helical" evidence="9">
    <location>
        <begin position="103"/>
        <end position="124"/>
    </location>
</feature>
<accession>K9UL29</accession>
<evidence type="ECO:0000256" key="1">
    <source>
        <dbReference type="ARBA" id="ARBA00004651"/>
    </source>
</evidence>
<comment type="similarity">
    <text evidence="3 9">Belongs to the CobD/CbiB family.</text>
</comment>
<dbReference type="PATRIC" id="fig|1173020.3.peg.5567"/>
<dbReference type="AlphaFoldDB" id="K9UL29"/>
<dbReference type="GO" id="GO:0005886">
    <property type="term" value="C:plasma membrane"/>
    <property type="evidence" value="ECO:0007669"/>
    <property type="project" value="UniProtKB-SubCell"/>
</dbReference>
<feature type="transmembrane region" description="Helical" evidence="9">
    <location>
        <begin position="211"/>
        <end position="232"/>
    </location>
</feature>
<evidence type="ECO:0000256" key="5">
    <source>
        <dbReference type="ARBA" id="ARBA00022573"/>
    </source>
</evidence>
<keyword evidence="5 9" id="KW-0169">Cobalamin biosynthesis</keyword>
<dbReference type="GO" id="GO:0048472">
    <property type="term" value="F:threonine-phosphate decarboxylase activity"/>
    <property type="evidence" value="ECO:0007669"/>
    <property type="project" value="InterPro"/>
</dbReference>
<keyword evidence="11" id="KW-1185">Reference proteome</keyword>
<protein>
    <recommendedName>
        <fullName evidence="9">Cobalamin biosynthesis protein CobD</fullName>
    </recommendedName>
</protein>
<sequence length="369" mass="40714">MTGLGDRYYPPIHPSYCGTVHPIYPSTHPLILRWYSPPHPPIHPSTHSPIHPSTLFLLLAAYLDYLIGDPWGWLHPVQVMGWTIDLFTQTTLKYVKSPYLRRLAGVVLCWGLIFGTGAITWLLIHLCESIHPWLSIAVRSIALASCFAGRSLRRAAEDVLTAIASADLELARSKLSMYVGRDTDKLTIPEIHRAILETVTENAIDGVMAPLFYAIIGAFIPAIGAVPLAMAYKAASTLDSMVGYRREPYTDIGWCSAKSEDILTWLPCRLSVLTLSLISGKPLTVWRICFRDAVKDPSPNSGWSECAYAVALGVQVGGINYYKGQVQEKPLLGDDLQPITADIIQQALRLTRYSFLLWIGLGSIALSLG</sequence>
<reference evidence="10 11" key="1">
    <citation type="submission" date="2012-05" db="EMBL/GenBank/DDBJ databases">
        <title>Finished chromosome of genome of Chamaesiphon sp. PCC 6605.</title>
        <authorList>
            <consortium name="US DOE Joint Genome Institute"/>
            <person name="Gugger M."/>
            <person name="Coursin T."/>
            <person name="Rippka R."/>
            <person name="Tandeau De Marsac N."/>
            <person name="Huntemann M."/>
            <person name="Wei C.-L."/>
            <person name="Han J."/>
            <person name="Detter J.C."/>
            <person name="Han C."/>
            <person name="Tapia R."/>
            <person name="Chen A."/>
            <person name="Kyrpides N."/>
            <person name="Mavromatis K."/>
            <person name="Markowitz V."/>
            <person name="Szeto E."/>
            <person name="Ivanova N."/>
            <person name="Pagani I."/>
            <person name="Pati A."/>
            <person name="Goodwin L."/>
            <person name="Nordberg H.P."/>
            <person name="Cantor M.N."/>
            <person name="Hua S.X."/>
            <person name="Woyke T."/>
            <person name="Kerfeld C.A."/>
        </authorList>
    </citation>
    <scope>NUCLEOTIDE SEQUENCE [LARGE SCALE GENOMIC DNA]</scope>
    <source>
        <strain evidence="11">ATCC 27169 / PCC 6605</strain>
    </source>
</reference>
<comment type="pathway">
    <text evidence="2 9">Cofactor biosynthesis; adenosylcobalamin biosynthesis.</text>
</comment>
<keyword evidence="7 9" id="KW-1133">Transmembrane helix</keyword>